<evidence type="ECO:0000313" key="3">
    <source>
        <dbReference type="EMBL" id="CAL1148447.1"/>
    </source>
</evidence>
<feature type="compositionally biased region" description="Low complexity" evidence="1">
    <location>
        <begin position="48"/>
        <end position="62"/>
    </location>
</feature>
<name>A0A9P1CMJ6_9DINO</name>
<dbReference type="EMBL" id="CAMXCT030002029">
    <property type="protein sequence ID" value="CAL4782384.1"/>
    <property type="molecule type" value="Genomic_DNA"/>
</dbReference>
<organism evidence="2">
    <name type="scientific">Cladocopium goreaui</name>
    <dbReference type="NCBI Taxonomy" id="2562237"/>
    <lineage>
        <taxon>Eukaryota</taxon>
        <taxon>Sar</taxon>
        <taxon>Alveolata</taxon>
        <taxon>Dinophyceae</taxon>
        <taxon>Suessiales</taxon>
        <taxon>Symbiodiniaceae</taxon>
        <taxon>Cladocopium</taxon>
    </lineage>
</organism>
<comment type="caution">
    <text evidence="2">The sequence shown here is derived from an EMBL/GenBank/DDBJ whole genome shotgun (WGS) entry which is preliminary data.</text>
</comment>
<keyword evidence="4" id="KW-1185">Reference proteome</keyword>
<dbReference type="EMBL" id="CAMXCT020002029">
    <property type="protein sequence ID" value="CAL1148447.1"/>
    <property type="molecule type" value="Genomic_DNA"/>
</dbReference>
<accession>A0A9P1CMJ6</accession>
<sequence length="160" mass="17524">MAGDGQHPQGGHPTLPQAAQVVSKYMAPTPKHSAPDGSMRPPEPKQPPRAAQQAQQSQCAQPTGNPAHGPSTEPPKWFADLFLTLQPLGKGKSQRRGSSQDKMEMRKYWQVCEKVKNLSEELMQVQLEASSRVSALMMERSNLQGQPQAQAGWRICRTAG</sequence>
<evidence type="ECO:0000256" key="1">
    <source>
        <dbReference type="SAM" id="MobiDB-lite"/>
    </source>
</evidence>
<gene>
    <name evidence="2" type="ORF">C1SCF055_LOCUS21673</name>
</gene>
<reference evidence="3" key="2">
    <citation type="submission" date="2024-04" db="EMBL/GenBank/DDBJ databases">
        <authorList>
            <person name="Chen Y."/>
            <person name="Shah S."/>
            <person name="Dougan E. K."/>
            <person name="Thang M."/>
            <person name="Chan C."/>
        </authorList>
    </citation>
    <scope>NUCLEOTIDE SEQUENCE [LARGE SCALE GENOMIC DNA]</scope>
</reference>
<evidence type="ECO:0000313" key="4">
    <source>
        <dbReference type="Proteomes" id="UP001152797"/>
    </source>
</evidence>
<reference evidence="2" key="1">
    <citation type="submission" date="2022-10" db="EMBL/GenBank/DDBJ databases">
        <authorList>
            <person name="Chen Y."/>
            <person name="Dougan E. K."/>
            <person name="Chan C."/>
            <person name="Rhodes N."/>
            <person name="Thang M."/>
        </authorList>
    </citation>
    <scope>NUCLEOTIDE SEQUENCE</scope>
</reference>
<dbReference type="Proteomes" id="UP001152797">
    <property type="component" value="Unassembled WGS sequence"/>
</dbReference>
<dbReference type="EMBL" id="CAMXCT010002029">
    <property type="protein sequence ID" value="CAI3995072.1"/>
    <property type="molecule type" value="Genomic_DNA"/>
</dbReference>
<feature type="region of interest" description="Disordered" evidence="1">
    <location>
        <begin position="1"/>
        <end position="77"/>
    </location>
</feature>
<proteinExistence type="predicted"/>
<dbReference type="AlphaFoldDB" id="A0A9P1CMJ6"/>
<protein>
    <submittedName>
        <fullName evidence="2">Uncharacterized protein</fullName>
    </submittedName>
</protein>
<evidence type="ECO:0000313" key="2">
    <source>
        <dbReference type="EMBL" id="CAI3995072.1"/>
    </source>
</evidence>